<dbReference type="Proteomes" id="UP000887576">
    <property type="component" value="Unplaced"/>
</dbReference>
<dbReference type="WBParaSite" id="JU765_v2.g17587.t1">
    <property type="protein sequence ID" value="JU765_v2.g17587.t1"/>
    <property type="gene ID" value="JU765_v2.g17587"/>
</dbReference>
<evidence type="ECO:0000313" key="2">
    <source>
        <dbReference type="WBParaSite" id="JU765_v2.g17587.t1"/>
    </source>
</evidence>
<protein>
    <submittedName>
        <fullName evidence="2">Uncharacterized protein</fullName>
    </submittedName>
</protein>
<organism evidence="1 2">
    <name type="scientific">Panagrolaimus sp. JU765</name>
    <dbReference type="NCBI Taxonomy" id="591449"/>
    <lineage>
        <taxon>Eukaryota</taxon>
        <taxon>Metazoa</taxon>
        <taxon>Ecdysozoa</taxon>
        <taxon>Nematoda</taxon>
        <taxon>Chromadorea</taxon>
        <taxon>Rhabditida</taxon>
        <taxon>Tylenchina</taxon>
        <taxon>Panagrolaimomorpha</taxon>
        <taxon>Panagrolaimoidea</taxon>
        <taxon>Panagrolaimidae</taxon>
        <taxon>Panagrolaimus</taxon>
    </lineage>
</organism>
<proteinExistence type="predicted"/>
<sequence length="342" mass="39574">MDKTVRPFSIHKVSDDYINPKRRKILQCSAFTLQSCVASTCSEYKKKTKNLEDVIQKLKNPEKKFVAYDVTKMKIADPFLKRNVIKVYLKSADLDKKKVADEETKIQNKKFRVHLFRHHNYPLVDDPPAEPVPSLPSNRQVSETTTFRRSRTVKATGLNCVSRALTTLNAIKNDRQLAAPRNKNQSQLLYEYRENPTYYRRSPRFNNTNRPCRVPHLPTNPRIADYSSSYSNNDDMSSAFLQRNSEDGYESGFAEENDEPMPPTWNRIGHSKSLVPMNNNRLNNSLQINNKTNNPFLQASFETVQSLPTPNGSSIMMEEVTERRRMRILKNFNNTPTTTIYN</sequence>
<reference evidence="2" key="1">
    <citation type="submission" date="2022-11" db="UniProtKB">
        <authorList>
            <consortium name="WormBaseParasite"/>
        </authorList>
    </citation>
    <scope>IDENTIFICATION</scope>
</reference>
<accession>A0AC34QM37</accession>
<name>A0AC34QM37_9BILA</name>
<evidence type="ECO:0000313" key="1">
    <source>
        <dbReference type="Proteomes" id="UP000887576"/>
    </source>
</evidence>